<dbReference type="GeneID" id="63854561"/>
<protein>
    <submittedName>
        <fullName evidence="1">Uncharacterized protein</fullName>
    </submittedName>
</protein>
<dbReference type="EMBL" id="ML976618">
    <property type="protein sequence ID" value="KAF1842535.1"/>
    <property type="molecule type" value="Genomic_DNA"/>
</dbReference>
<dbReference type="AlphaFoldDB" id="A0A9P4GBI0"/>
<accession>A0A9P4GBI0</accession>
<reference evidence="1" key="1">
    <citation type="submission" date="2020-01" db="EMBL/GenBank/DDBJ databases">
        <authorList>
            <consortium name="DOE Joint Genome Institute"/>
            <person name="Haridas S."/>
            <person name="Albert R."/>
            <person name="Binder M."/>
            <person name="Bloem J."/>
            <person name="Labutti K."/>
            <person name="Salamov A."/>
            <person name="Andreopoulos B."/>
            <person name="Baker S.E."/>
            <person name="Barry K."/>
            <person name="Bills G."/>
            <person name="Bluhm B.H."/>
            <person name="Cannon C."/>
            <person name="Castanera R."/>
            <person name="Culley D.E."/>
            <person name="Daum C."/>
            <person name="Ezra D."/>
            <person name="Gonzalez J.B."/>
            <person name="Henrissat B."/>
            <person name="Kuo A."/>
            <person name="Liang C."/>
            <person name="Lipzen A."/>
            <person name="Lutzoni F."/>
            <person name="Magnuson J."/>
            <person name="Mondo S."/>
            <person name="Nolan M."/>
            <person name="Ohm R."/>
            <person name="Pangilinan J."/>
            <person name="Park H.-J."/>
            <person name="Ramirez L."/>
            <person name="Alfaro M."/>
            <person name="Sun H."/>
            <person name="Tritt A."/>
            <person name="Yoshinaga Y."/>
            <person name="Zwiers L.-H."/>
            <person name="Turgeon B.G."/>
            <person name="Goodwin S.B."/>
            <person name="Spatafora J.W."/>
            <person name="Crous P.W."/>
            <person name="Grigoriev I.V."/>
        </authorList>
    </citation>
    <scope>NUCLEOTIDE SEQUENCE</scope>
    <source>
        <strain evidence="1">CBS 394.84</strain>
    </source>
</reference>
<sequence length="283" mass="31882">MDSVTNASGSGAPNTGTGAVEVQDGFADLLATFNAYLDDELFPLPEFTRFMDLPIEIRCNIYEQYFLEEKRLHNEVGFCLLESAHFHFNDDDAFGDFFAFLYLQQHARSLSNMVRKLTLNNVNGQRGSIIYGPINREANLRVTDLSNEEHIDIIHALPRVRELTVTLHAPLLYSGDSGDENRPISVQAIPIDDFLVGFKPEAILCLKELQKLVIVGTSGYCNRSKQVVHHNVVVMDDAKAAHLQAISDLCRYFKRRFTEQGRHVVVTAQLLCSRDGCSEEVFK</sequence>
<evidence type="ECO:0000313" key="2">
    <source>
        <dbReference type="Proteomes" id="UP000800039"/>
    </source>
</evidence>
<keyword evidence="2" id="KW-1185">Reference proteome</keyword>
<dbReference type="Proteomes" id="UP000800039">
    <property type="component" value="Unassembled WGS sequence"/>
</dbReference>
<evidence type="ECO:0000313" key="1">
    <source>
        <dbReference type="EMBL" id="KAF1842535.1"/>
    </source>
</evidence>
<organism evidence="1 2">
    <name type="scientific">Cucurbitaria berberidis CBS 394.84</name>
    <dbReference type="NCBI Taxonomy" id="1168544"/>
    <lineage>
        <taxon>Eukaryota</taxon>
        <taxon>Fungi</taxon>
        <taxon>Dikarya</taxon>
        <taxon>Ascomycota</taxon>
        <taxon>Pezizomycotina</taxon>
        <taxon>Dothideomycetes</taxon>
        <taxon>Pleosporomycetidae</taxon>
        <taxon>Pleosporales</taxon>
        <taxon>Pleosporineae</taxon>
        <taxon>Cucurbitariaceae</taxon>
        <taxon>Cucurbitaria</taxon>
    </lineage>
</organism>
<dbReference type="OrthoDB" id="3670674at2759"/>
<proteinExistence type="predicted"/>
<name>A0A9P4GBI0_9PLEO</name>
<comment type="caution">
    <text evidence="1">The sequence shown here is derived from an EMBL/GenBank/DDBJ whole genome shotgun (WGS) entry which is preliminary data.</text>
</comment>
<dbReference type="RefSeq" id="XP_040785098.1">
    <property type="nucleotide sequence ID" value="XM_040937311.1"/>
</dbReference>
<gene>
    <name evidence="1" type="ORF">K460DRAFT_409938</name>
</gene>